<organism evidence="1 2">
    <name type="scientific">Rhododendron molle</name>
    <name type="common">Chinese azalea</name>
    <name type="synonym">Azalea mollis</name>
    <dbReference type="NCBI Taxonomy" id="49168"/>
    <lineage>
        <taxon>Eukaryota</taxon>
        <taxon>Viridiplantae</taxon>
        <taxon>Streptophyta</taxon>
        <taxon>Embryophyta</taxon>
        <taxon>Tracheophyta</taxon>
        <taxon>Spermatophyta</taxon>
        <taxon>Magnoliopsida</taxon>
        <taxon>eudicotyledons</taxon>
        <taxon>Gunneridae</taxon>
        <taxon>Pentapetalae</taxon>
        <taxon>asterids</taxon>
        <taxon>Ericales</taxon>
        <taxon>Ericaceae</taxon>
        <taxon>Ericoideae</taxon>
        <taxon>Rhodoreae</taxon>
        <taxon>Rhododendron</taxon>
    </lineage>
</organism>
<accession>A0ACC0N4V5</accession>
<evidence type="ECO:0000313" key="1">
    <source>
        <dbReference type="EMBL" id="KAI8547603.1"/>
    </source>
</evidence>
<dbReference type="Proteomes" id="UP001062846">
    <property type="component" value="Chromosome 7"/>
</dbReference>
<reference evidence="1" key="1">
    <citation type="submission" date="2022-02" db="EMBL/GenBank/DDBJ databases">
        <title>Plant Genome Project.</title>
        <authorList>
            <person name="Zhang R.-G."/>
        </authorList>
    </citation>
    <scope>NUCLEOTIDE SEQUENCE</scope>
    <source>
        <strain evidence="1">AT1</strain>
    </source>
</reference>
<dbReference type="EMBL" id="CM046394">
    <property type="protein sequence ID" value="KAI8547603.1"/>
    <property type="molecule type" value="Genomic_DNA"/>
</dbReference>
<gene>
    <name evidence="1" type="ORF">RHMOL_Rhmol07G0208200</name>
</gene>
<sequence>MPRTNPCIITTTKRQKNRNCLQPCGRKLRATRTRPEFGVFFLAARLTRSNLAASAVLVRKYFTTSRTMFLTPGLFFLDFSHFKDHILLISYFFYFNIYLLNFFFLFSFKVCKRKIFVTFQTTFLTPKLFFLDSSHLQDDILLISYFFHLIYYLLFLQCFQLKLPYDLINLIINARVILFRLLTFRR</sequence>
<keyword evidence="2" id="KW-1185">Reference proteome</keyword>
<name>A0ACC0N4V5_RHOML</name>
<protein>
    <submittedName>
        <fullName evidence="1">Uncharacterized protein</fullName>
    </submittedName>
</protein>
<comment type="caution">
    <text evidence="1">The sequence shown here is derived from an EMBL/GenBank/DDBJ whole genome shotgun (WGS) entry which is preliminary data.</text>
</comment>
<proteinExistence type="predicted"/>
<evidence type="ECO:0000313" key="2">
    <source>
        <dbReference type="Proteomes" id="UP001062846"/>
    </source>
</evidence>